<dbReference type="InterPro" id="IPR013083">
    <property type="entry name" value="Znf_RING/FYVE/PHD"/>
</dbReference>
<dbReference type="PANTHER" id="PTHR21330">
    <property type="entry name" value="E3 SUMO-PROTEIN LIGASE NSE2"/>
    <property type="match status" value="1"/>
</dbReference>
<keyword evidence="13" id="KW-1185">Reference proteome</keyword>
<dbReference type="GO" id="GO:0016925">
    <property type="term" value="P:protein sumoylation"/>
    <property type="evidence" value="ECO:0007669"/>
    <property type="project" value="TreeGrafter"/>
</dbReference>
<protein>
    <submittedName>
        <fullName evidence="12">Zinc-finger of the MIZ type in Nse subunit-domain-containing protein</fullName>
    </submittedName>
</protein>
<evidence type="ECO:0000256" key="7">
    <source>
        <dbReference type="ARBA" id="ARBA00022786"/>
    </source>
</evidence>
<feature type="region of interest" description="Disordered" evidence="10">
    <location>
        <begin position="381"/>
        <end position="467"/>
    </location>
</feature>
<keyword evidence="6 12" id="KW-0863">Zinc-finger</keyword>
<sequence length="467" mass="52164">MSARVRESVPPSSSRPTGTALPSYEQPAFPLTLEAQRALTIFTRNLHLQQRLEQKLKDAQAAVSESAAEINDRLRNRQQAVEKHRKRKRTNEEGEENSEPDNIERGLDALKDKVERMTSRMDESMRKLIDSQHNVQFIRDALNATCNDARNANTQASTQGRSQRRPRQTAENEGEDIEQGDEEYEDFTPTDPGDGTQDYPTPIETFRTKLDNAKIRHQSHSLTARYAQNNDYVDFRRVVHDARHGDDEVPLAHPNDWFTEGDAPAPGVTTRAGANAEDDSDDDIAVSRATISTKCPLTLQEFKQPLSSKKCPHSFESAAILEMISLSHQRINGTTGARGKMTGGERAVRCPVGGCDAMLAQSDLHSDPVLLRKIKRLQRAKELEEEDAYDNAPRGTMRNATYIDDEDDDDGADIDALLERQTQPVKAEPRGTASRRTPAGSAPANPEVMEVDSESDENDEMDETDEE</sequence>
<dbReference type="Pfam" id="PF11789">
    <property type="entry name" value="zf-Nse"/>
    <property type="match status" value="1"/>
</dbReference>
<dbReference type="GO" id="GO:0030915">
    <property type="term" value="C:Smc5-Smc6 complex"/>
    <property type="evidence" value="ECO:0007669"/>
    <property type="project" value="InterPro"/>
</dbReference>
<reference evidence="12 13" key="1">
    <citation type="submission" date="2023-11" db="EMBL/GenBank/DDBJ databases">
        <title>An acidophilic fungus is an integral part of prey digestion in a carnivorous sundew plant.</title>
        <authorList>
            <person name="Tsai I.J."/>
        </authorList>
    </citation>
    <scope>NUCLEOTIDE SEQUENCE [LARGE SCALE GENOMIC DNA]</scope>
    <source>
        <strain evidence="12">169a</strain>
    </source>
</reference>
<comment type="similarity">
    <text evidence="3">Belongs to the NSE2 family.</text>
</comment>
<dbReference type="SUPFAM" id="SSF57850">
    <property type="entry name" value="RING/U-box"/>
    <property type="match status" value="1"/>
</dbReference>
<feature type="domain" description="SP-RING-type" evidence="11">
    <location>
        <begin position="282"/>
        <end position="356"/>
    </location>
</feature>
<keyword evidence="7" id="KW-0833">Ubl conjugation pathway</keyword>
<feature type="compositionally biased region" description="Acidic residues" evidence="10">
    <location>
        <begin position="172"/>
        <end position="188"/>
    </location>
</feature>
<keyword evidence="5" id="KW-0479">Metal-binding</keyword>
<evidence type="ECO:0000256" key="2">
    <source>
        <dbReference type="ARBA" id="ARBA00004718"/>
    </source>
</evidence>
<accession>A0AAQ3M958</accession>
<dbReference type="PANTHER" id="PTHR21330:SF1">
    <property type="entry name" value="E3 SUMO-PROTEIN LIGASE NSE2"/>
    <property type="match status" value="1"/>
</dbReference>
<feature type="region of interest" description="Disordered" evidence="10">
    <location>
        <begin position="70"/>
        <end position="108"/>
    </location>
</feature>
<evidence type="ECO:0000256" key="5">
    <source>
        <dbReference type="ARBA" id="ARBA00022723"/>
    </source>
</evidence>
<evidence type="ECO:0000256" key="3">
    <source>
        <dbReference type="ARBA" id="ARBA00008212"/>
    </source>
</evidence>
<dbReference type="Proteomes" id="UP001303373">
    <property type="component" value="Chromosome 8"/>
</dbReference>
<evidence type="ECO:0000256" key="4">
    <source>
        <dbReference type="ARBA" id="ARBA00022679"/>
    </source>
</evidence>
<dbReference type="EMBL" id="CP138587">
    <property type="protein sequence ID" value="WPH02483.1"/>
    <property type="molecule type" value="Genomic_DNA"/>
</dbReference>
<dbReference type="AlphaFoldDB" id="A0AAQ3M958"/>
<evidence type="ECO:0000313" key="12">
    <source>
        <dbReference type="EMBL" id="WPH02483.1"/>
    </source>
</evidence>
<keyword evidence="8" id="KW-0862">Zinc</keyword>
<keyword evidence="9" id="KW-0539">Nucleus</keyword>
<dbReference type="GO" id="GO:0005634">
    <property type="term" value="C:nucleus"/>
    <property type="evidence" value="ECO:0007669"/>
    <property type="project" value="UniProtKB-SubCell"/>
</dbReference>
<feature type="compositionally biased region" description="Acidic residues" evidence="10">
    <location>
        <begin position="403"/>
        <end position="413"/>
    </location>
</feature>
<comment type="subcellular location">
    <subcellularLocation>
        <location evidence="1">Nucleus</location>
    </subcellularLocation>
</comment>
<evidence type="ECO:0000313" key="13">
    <source>
        <dbReference type="Proteomes" id="UP001303373"/>
    </source>
</evidence>
<dbReference type="GO" id="GO:0008270">
    <property type="term" value="F:zinc ion binding"/>
    <property type="evidence" value="ECO:0007669"/>
    <property type="project" value="UniProtKB-KW"/>
</dbReference>
<dbReference type="GO" id="GO:0000724">
    <property type="term" value="P:double-strand break repair via homologous recombination"/>
    <property type="evidence" value="ECO:0007669"/>
    <property type="project" value="InterPro"/>
</dbReference>
<name>A0AAQ3M958_9PEZI</name>
<feature type="region of interest" description="Disordered" evidence="10">
    <location>
        <begin position="1"/>
        <end position="24"/>
    </location>
</feature>
<dbReference type="GO" id="GO:0061665">
    <property type="term" value="F:SUMO ligase activity"/>
    <property type="evidence" value="ECO:0007669"/>
    <property type="project" value="TreeGrafter"/>
</dbReference>
<evidence type="ECO:0000256" key="6">
    <source>
        <dbReference type="ARBA" id="ARBA00022771"/>
    </source>
</evidence>
<dbReference type="CDD" id="cd16651">
    <property type="entry name" value="SPL-RING_NSE2"/>
    <property type="match status" value="1"/>
</dbReference>
<evidence type="ECO:0000259" key="11">
    <source>
        <dbReference type="Pfam" id="PF11789"/>
    </source>
</evidence>
<feature type="compositionally biased region" description="Polar residues" evidence="10">
    <location>
        <begin position="152"/>
        <end position="161"/>
    </location>
</feature>
<organism evidence="12 13">
    <name type="scientific">Acrodontium crateriforme</name>
    <dbReference type="NCBI Taxonomy" id="150365"/>
    <lineage>
        <taxon>Eukaryota</taxon>
        <taxon>Fungi</taxon>
        <taxon>Dikarya</taxon>
        <taxon>Ascomycota</taxon>
        <taxon>Pezizomycotina</taxon>
        <taxon>Dothideomycetes</taxon>
        <taxon>Dothideomycetidae</taxon>
        <taxon>Mycosphaerellales</taxon>
        <taxon>Teratosphaeriaceae</taxon>
        <taxon>Acrodontium</taxon>
    </lineage>
</organism>
<feature type="compositionally biased region" description="Acidic residues" evidence="10">
    <location>
        <begin position="449"/>
        <end position="467"/>
    </location>
</feature>
<dbReference type="Gene3D" id="3.30.40.10">
    <property type="entry name" value="Zinc/RING finger domain, C3HC4 (zinc finger)"/>
    <property type="match status" value="1"/>
</dbReference>
<dbReference type="InterPro" id="IPR026846">
    <property type="entry name" value="Nse2(Mms21)"/>
</dbReference>
<gene>
    <name evidence="12" type="ORF">R9X50_00534700</name>
</gene>
<evidence type="ECO:0000256" key="9">
    <source>
        <dbReference type="ARBA" id="ARBA00023242"/>
    </source>
</evidence>
<feature type="region of interest" description="Disordered" evidence="10">
    <location>
        <begin position="152"/>
        <end position="202"/>
    </location>
</feature>
<keyword evidence="4" id="KW-0808">Transferase</keyword>
<evidence type="ECO:0000256" key="10">
    <source>
        <dbReference type="SAM" id="MobiDB-lite"/>
    </source>
</evidence>
<evidence type="ECO:0000256" key="1">
    <source>
        <dbReference type="ARBA" id="ARBA00004123"/>
    </source>
</evidence>
<comment type="pathway">
    <text evidence="2">Protein modification; protein sumoylation.</text>
</comment>
<evidence type="ECO:0000256" key="8">
    <source>
        <dbReference type="ARBA" id="ARBA00022833"/>
    </source>
</evidence>
<dbReference type="InterPro" id="IPR004181">
    <property type="entry name" value="Znf_MIZ"/>
</dbReference>
<proteinExistence type="inferred from homology"/>